<dbReference type="Pfam" id="PF00486">
    <property type="entry name" value="Trans_reg_C"/>
    <property type="match status" value="1"/>
</dbReference>
<evidence type="ECO:0000259" key="8">
    <source>
        <dbReference type="PROSITE" id="PS50110"/>
    </source>
</evidence>
<gene>
    <name evidence="10" type="ORF">TH6_02620</name>
</gene>
<dbReference type="Gene3D" id="6.10.250.690">
    <property type="match status" value="1"/>
</dbReference>
<feature type="DNA-binding region" description="OmpR/PhoB-type" evidence="7">
    <location>
        <begin position="124"/>
        <end position="220"/>
    </location>
</feature>
<dbReference type="GO" id="GO:0006355">
    <property type="term" value="P:regulation of DNA-templated transcription"/>
    <property type="evidence" value="ECO:0007669"/>
    <property type="project" value="InterPro"/>
</dbReference>
<keyword evidence="1 6" id="KW-0597">Phosphoprotein</keyword>
<dbReference type="Gene3D" id="3.40.50.2300">
    <property type="match status" value="1"/>
</dbReference>
<dbReference type="SMART" id="SM00448">
    <property type="entry name" value="REC"/>
    <property type="match status" value="1"/>
</dbReference>
<evidence type="ECO:0000256" key="4">
    <source>
        <dbReference type="ARBA" id="ARBA00023125"/>
    </source>
</evidence>
<evidence type="ECO:0000256" key="3">
    <source>
        <dbReference type="ARBA" id="ARBA00023015"/>
    </source>
</evidence>
<evidence type="ECO:0000256" key="5">
    <source>
        <dbReference type="ARBA" id="ARBA00023163"/>
    </source>
</evidence>
<dbReference type="InterPro" id="IPR001867">
    <property type="entry name" value="OmpR/PhoB-type_DNA-bd"/>
</dbReference>
<evidence type="ECO:0000256" key="7">
    <source>
        <dbReference type="PROSITE-ProRule" id="PRU01091"/>
    </source>
</evidence>
<proteinExistence type="predicted"/>
<keyword evidence="3" id="KW-0805">Transcription regulation</keyword>
<sequence length="223" mass="24958">MRILLIEDNETLAETIMDRLHADGHAIDCEYDGELANDLLRHKQFDLVLMDVNLPGRSGFDILRSMRARGDATPILILTARSEIDDRLIGLDGGADDYIVKPVDLRELAARCRALIRRRSGTASNQFCAGNLVFDRASKVATIDGRDIELRNREVQLLEIFIGNLQRVLTKEDLADKVYSFDEAPSMNAVEQMVTRLRKKLAGGPIILKTIRGLGYIAHIADE</sequence>
<evidence type="ECO:0000259" key="9">
    <source>
        <dbReference type="PROSITE" id="PS51755"/>
    </source>
</evidence>
<feature type="domain" description="OmpR/PhoB-type" evidence="9">
    <location>
        <begin position="124"/>
        <end position="220"/>
    </location>
</feature>
<dbReference type="Gene3D" id="1.10.10.10">
    <property type="entry name" value="Winged helix-like DNA-binding domain superfamily/Winged helix DNA-binding domain"/>
    <property type="match status" value="1"/>
</dbReference>
<dbReference type="GO" id="GO:0005829">
    <property type="term" value="C:cytosol"/>
    <property type="evidence" value="ECO:0007669"/>
    <property type="project" value="TreeGrafter"/>
</dbReference>
<keyword evidence="4 7" id="KW-0238">DNA-binding</keyword>
<dbReference type="PANTHER" id="PTHR48111">
    <property type="entry name" value="REGULATOR OF RPOS"/>
    <property type="match status" value="1"/>
</dbReference>
<dbReference type="PROSITE" id="PS51755">
    <property type="entry name" value="OMPR_PHOB"/>
    <property type="match status" value="1"/>
</dbReference>
<dbReference type="EMBL" id="JPWB01000001">
    <property type="protein sequence ID" value="RCK25526.1"/>
    <property type="molecule type" value="Genomic_DNA"/>
</dbReference>
<dbReference type="PROSITE" id="PS50110">
    <property type="entry name" value="RESPONSE_REGULATORY"/>
    <property type="match status" value="1"/>
</dbReference>
<organism evidence="10 11">
    <name type="scientific">Thalassospira profundimaris</name>
    <dbReference type="NCBI Taxonomy" id="502049"/>
    <lineage>
        <taxon>Bacteria</taxon>
        <taxon>Pseudomonadati</taxon>
        <taxon>Pseudomonadota</taxon>
        <taxon>Alphaproteobacteria</taxon>
        <taxon>Rhodospirillales</taxon>
        <taxon>Thalassospiraceae</taxon>
        <taxon>Thalassospira</taxon>
    </lineage>
</organism>
<evidence type="ECO:0000256" key="1">
    <source>
        <dbReference type="ARBA" id="ARBA00022553"/>
    </source>
</evidence>
<dbReference type="InterPro" id="IPR036388">
    <property type="entry name" value="WH-like_DNA-bd_sf"/>
</dbReference>
<keyword evidence="2" id="KW-0902">Two-component regulatory system</keyword>
<evidence type="ECO:0000313" key="11">
    <source>
        <dbReference type="Proteomes" id="UP000253061"/>
    </source>
</evidence>
<protein>
    <submittedName>
        <fullName evidence="10">Chemotaxis protein CheY</fullName>
    </submittedName>
</protein>
<evidence type="ECO:0000313" key="10">
    <source>
        <dbReference type="EMBL" id="RCK25526.1"/>
    </source>
</evidence>
<dbReference type="Proteomes" id="UP000253061">
    <property type="component" value="Unassembled WGS sequence"/>
</dbReference>
<dbReference type="SMART" id="SM00862">
    <property type="entry name" value="Trans_reg_C"/>
    <property type="match status" value="1"/>
</dbReference>
<dbReference type="RefSeq" id="WP_062956401.1">
    <property type="nucleotide sequence ID" value="NZ_JPWB01000001.1"/>
</dbReference>
<name>A0A367VK46_9PROT</name>
<evidence type="ECO:0000256" key="6">
    <source>
        <dbReference type="PROSITE-ProRule" id="PRU00169"/>
    </source>
</evidence>
<dbReference type="FunFam" id="3.40.50.2300:FF:000002">
    <property type="entry name" value="DNA-binding response regulator PhoP"/>
    <property type="match status" value="1"/>
</dbReference>
<keyword evidence="5" id="KW-0804">Transcription</keyword>
<feature type="domain" description="Response regulatory" evidence="8">
    <location>
        <begin position="2"/>
        <end position="116"/>
    </location>
</feature>
<reference evidence="10 11" key="1">
    <citation type="submission" date="2014-07" db="EMBL/GenBank/DDBJ databases">
        <title>Draft genome sequence of Thalassospira profundimaris R8-17.</title>
        <authorList>
            <person name="Lai Q."/>
            <person name="Shao Z."/>
        </authorList>
    </citation>
    <scope>NUCLEOTIDE SEQUENCE [LARGE SCALE GENOMIC DNA]</scope>
    <source>
        <strain evidence="10 11">R8-17</strain>
    </source>
</reference>
<dbReference type="GO" id="GO:0032993">
    <property type="term" value="C:protein-DNA complex"/>
    <property type="evidence" value="ECO:0007669"/>
    <property type="project" value="TreeGrafter"/>
</dbReference>
<dbReference type="PANTHER" id="PTHR48111:SF67">
    <property type="entry name" value="TRANSCRIPTIONAL REGULATORY PROTEIN TCTD"/>
    <property type="match status" value="1"/>
</dbReference>
<dbReference type="CDD" id="cd00383">
    <property type="entry name" value="trans_reg_C"/>
    <property type="match status" value="1"/>
</dbReference>
<dbReference type="AlphaFoldDB" id="A0A367VK46"/>
<dbReference type="GO" id="GO:0000156">
    <property type="term" value="F:phosphorelay response regulator activity"/>
    <property type="evidence" value="ECO:0007669"/>
    <property type="project" value="TreeGrafter"/>
</dbReference>
<dbReference type="SUPFAM" id="SSF52172">
    <property type="entry name" value="CheY-like"/>
    <property type="match status" value="1"/>
</dbReference>
<comment type="caution">
    <text evidence="10">The sequence shown here is derived from an EMBL/GenBank/DDBJ whole genome shotgun (WGS) entry which is preliminary data.</text>
</comment>
<dbReference type="InterPro" id="IPR039420">
    <property type="entry name" value="WalR-like"/>
</dbReference>
<dbReference type="InterPro" id="IPR001789">
    <property type="entry name" value="Sig_transdc_resp-reg_receiver"/>
</dbReference>
<accession>A0A367VK46</accession>
<feature type="modified residue" description="4-aspartylphosphate" evidence="6">
    <location>
        <position position="51"/>
    </location>
</feature>
<evidence type="ECO:0000256" key="2">
    <source>
        <dbReference type="ARBA" id="ARBA00023012"/>
    </source>
</evidence>
<dbReference type="InterPro" id="IPR011006">
    <property type="entry name" value="CheY-like_superfamily"/>
</dbReference>
<dbReference type="Pfam" id="PF00072">
    <property type="entry name" value="Response_reg"/>
    <property type="match status" value="1"/>
</dbReference>
<dbReference type="GO" id="GO:0000976">
    <property type="term" value="F:transcription cis-regulatory region binding"/>
    <property type="evidence" value="ECO:0007669"/>
    <property type="project" value="TreeGrafter"/>
</dbReference>